<sequence length="57" mass="6317">MSFLIGQRVIVNGEICTIVAPPKGQREHFGKWVFVPSRGYASDYALCNIKPLPNGQL</sequence>
<dbReference type="Proteomes" id="UP001211688">
    <property type="component" value="Segment"/>
</dbReference>
<accession>A0AAE9VFG1</accession>
<name>A0AAE9VFG1_9CAUD</name>
<dbReference type="GeneID" id="79412942"/>
<evidence type="ECO:0000313" key="2">
    <source>
        <dbReference type="Proteomes" id="UP001211688"/>
    </source>
</evidence>
<dbReference type="EMBL" id="OP882271">
    <property type="protein sequence ID" value="WAX22441.1"/>
    <property type="molecule type" value="Genomic_DNA"/>
</dbReference>
<proteinExistence type="predicted"/>
<keyword evidence="2" id="KW-1185">Reference proteome</keyword>
<organism evidence="1 2">
    <name type="scientific">Pseudomonas phage MiCath</name>
    <dbReference type="NCBI Taxonomy" id="3003729"/>
    <lineage>
        <taxon>Viruses</taxon>
        <taxon>Duplodnaviria</taxon>
        <taxon>Heunggongvirae</taxon>
        <taxon>Uroviricota</taxon>
        <taxon>Caudoviricetes</taxon>
        <taxon>Queuovirinae</taxon>
        <taxon>Micathvirus</taxon>
        <taxon>Micathvirus micath</taxon>
    </lineage>
</organism>
<reference evidence="1" key="1">
    <citation type="submission" date="2022-11" db="EMBL/GenBank/DDBJ databases">
        <authorList>
            <person name="Jaryenneh J.D."/>
            <person name="Schoeniger J.S."/>
            <person name="Mageeney C.M."/>
        </authorList>
    </citation>
    <scope>NUCLEOTIDE SEQUENCE</scope>
</reference>
<protein>
    <submittedName>
        <fullName evidence="1">Uncharacterized protein</fullName>
    </submittedName>
</protein>
<dbReference type="RefSeq" id="YP_010719802.1">
    <property type="nucleotide sequence ID" value="NC_072502.1"/>
</dbReference>
<dbReference type="KEGG" id="vg:79412942"/>
<evidence type="ECO:0000313" key="1">
    <source>
        <dbReference type="EMBL" id="WAX22441.1"/>
    </source>
</evidence>